<proteinExistence type="predicted"/>
<feature type="domain" description="DR2241 stabilising" evidence="2">
    <location>
        <begin position="37"/>
        <end position="126"/>
    </location>
</feature>
<dbReference type="Pfam" id="PF18069">
    <property type="entry name" value="DR2241"/>
    <property type="match status" value="1"/>
</dbReference>
<dbReference type="Gene3D" id="3.30.70.2320">
    <property type="match status" value="1"/>
</dbReference>
<evidence type="ECO:0000259" key="1">
    <source>
        <dbReference type="Pfam" id="PF18009"/>
    </source>
</evidence>
<gene>
    <name evidence="3" type="ORF">AVDCRST_MAG68-2904</name>
</gene>
<protein>
    <submittedName>
        <fullName evidence="3">Uncharacterized protein</fullName>
    </submittedName>
</protein>
<sequence>MSDRADARGSHAPGGIAEARAALAAWVDEAGPDGRDFLQARIRAAGRGYEIRHRRDAGAPPEALEVSSDPFAARAIAQVTDEGEHRPLKTAPNLRGGWALAGLDARGMWTALDYLYPACALHWHAGRTGGLRVTHWRETALRQSGIYGAVKLLETEAVRNTVRACCGDAVCLRRVAWEVDEGVPLEMADEGPPHGDALVPCPEACSMFISFARKVLKVERAPRQPVAGLVPLGTDETNQLRAVVAAAASGTLGRVREGEFDDPLNPRRIRYLAARLAAAEAPEESELPCEGCPRKTPCAGCPMVA</sequence>
<dbReference type="InterPro" id="IPR041346">
    <property type="entry name" value="DR2241_Fer4"/>
</dbReference>
<dbReference type="EMBL" id="CADCTW010000134">
    <property type="protein sequence ID" value="CAA9338499.1"/>
    <property type="molecule type" value="Genomic_DNA"/>
</dbReference>
<evidence type="ECO:0000313" key="3">
    <source>
        <dbReference type="EMBL" id="CAA9338499.1"/>
    </source>
</evidence>
<accession>A0A6J4LUK0</accession>
<dbReference type="AlphaFoldDB" id="A0A6J4LUK0"/>
<reference evidence="3" key="1">
    <citation type="submission" date="2020-02" db="EMBL/GenBank/DDBJ databases">
        <authorList>
            <person name="Meier V. D."/>
        </authorList>
    </citation>
    <scope>NUCLEOTIDE SEQUENCE</scope>
    <source>
        <strain evidence="3">AVDCRST_MAG68</strain>
    </source>
</reference>
<dbReference type="Pfam" id="PF18009">
    <property type="entry name" value="Fer4_23"/>
    <property type="match status" value="1"/>
</dbReference>
<name>A0A6J4LUK0_9BACT</name>
<dbReference type="Gene3D" id="3.30.1360.190">
    <property type="match status" value="1"/>
</dbReference>
<evidence type="ECO:0000259" key="2">
    <source>
        <dbReference type="Pfam" id="PF18069"/>
    </source>
</evidence>
<organism evidence="3">
    <name type="scientific">uncultured Gemmatimonadota bacterium</name>
    <dbReference type="NCBI Taxonomy" id="203437"/>
    <lineage>
        <taxon>Bacteria</taxon>
        <taxon>Pseudomonadati</taxon>
        <taxon>Gemmatimonadota</taxon>
        <taxon>environmental samples</taxon>
    </lineage>
</organism>
<dbReference type="InterPro" id="IPR041181">
    <property type="entry name" value="DR2241_middle"/>
</dbReference>
<feature type="domain" description="DR2241 4Fe-4S iron-sulfur cluster binding" evidence="1">
    <location>
        <begin position="129"/>
        <end position="214"/>
    </location>
</feature>